<gene>
    <name evidence="1" type="ORF">S01H4_66951</name>
</gene>
<accession>X1FHF4</accession>
<organism evidence="1">
    <name type="scientific">marine sediment metagenome</name>
    <dbReference type="NCBI Taxonomy" id="412755"/>
    <lineage>
        <taxon>unclassified sequences</taxon>
        <taxon>metagenomes</taxon>
        <taxon>ecological metagenomes</taxon>
    </lineage>
</organism>
<dbReference type="AlphaFoldDB" id="X1FHF4"/>
<dbReference type="EMBL" id="BART01041771">
    <property type="protein sequence ID" value="GAH28824.1"/>
    <property type="molecule type" value="Genomic_DNA"/>
</dbReference>
<feature type="non-terminal residue" evidence="1">
    <location>
        <position position="54"/>
    </location>
</feature>
<feature type="non-terminal residue" evidence="1">
    <location>
        <position position="1"/>
    </location>
</feature>
<proteinExistence type="predicted"/>
<sequence length="54" mass="5883">PALPTPPAKTIGPGEVIFSKLVDKMDATFDYTFKCDQPISELTEEVSIIATLEN</sequence>
<reference evidence="1" key="1">
    <citation type="journal article" date="2014" name="Front. Microbiol.">
        <title>High frequency of phylogenetically diverse reductive dehalogenase-homologous genes in deep subseafloor sedimentary metagenomes.</title>
        <authorList>
            <person name="Kawai M."/>
            <person name="Futagami T."/>
            <person name="Toyoda A."/>
            <person name="Takaki Y."/>
            <person name="Nishi S."/>
            <person name="Hori S."/>
            <person name="Arai W."/>
            <person name="Tsubouchi T."/>
            <person name="Morono Y."/>
            <person name="Uchiyama I."/>
            <person name="Ito T."/>
            <person name="Fujiyama A."/>
            <person name="Inagaki F."/>
            <person name="Takami H."/>
        </authorList>
    </citation>
    <scope>NUCLEOTIDE SEQUENCE</scope>
    <source>
        <strain evidence="1">Expedition CK06-06</strain>
    </source>
</reference>
<comment type="caution">
    <text evidence="1">The sequence shown here is derived from an EMBL/GenBank/DDBJ whole genome shotgun (WGS) entry which is preliminary data.</text>
</comment>
<name>X1FHF4_9ZZZZ</name>
<evidence type="ECO:0000313" key="1">
    <source>
        <dbReference type="EMBL" id="GAH28824.1"/>
    </source>
</evidence>
<protein>
    <submittedName>
        <fullName evidence="1">Uncharacterized protein</fullName>
    </submittedName>
</protein>